<dbReference type="InterPro" id="IPR050807">
    <property type="entry name" value="TransReg_Diox_bact_type"/>
</dbReference>
<organism evidence="3 4">
    <name type="scientific">Nocardia huaxiensis</name>
    <dbReference type="NCBI Taxonomy" id="2755382"/>
    <lineage>
        <taxon>Bacteria</taxon>
        <taxon>Bacillati</taxon>
        <taxon>Actinomycetota</taxon>
        <taxon>Actinomycetes</taxon>
        <taxon>Mycobacteriales</taxon>
        <taxon>Nocardiaceae</taxon>
        <taxon>Nocardia</taxon>
    </lineage>
</organism>
<evidence type="ECO:0000313" key="3">
    <source>
        <dbReference type="EMBL" id="QLY28062.1"/>
    </source>
</evidence>
<gene>
    <name evidence="3" type="ORF">H0264_21940</name>
</gene>
<dbReference type="GO" id="GO:0003700">
    <property type="term" value="F:DNA-binding transcription factor activity"/>
    <property type="evidence" value="ECO:0007669"/>
    <property type="project" value="TreeGrafter"/>
</dbReference>
<dbReference type="GO" id="GO:0003677">
    <property type="term" value="F:DNA binding"/>
    <property type="evidence" value="ECO:0007669"/>
    <property type="project" value="UniProtKB-KW"/>
</dbReference>
<feature type="domain" description="HTH cro/C1-type" evidence="2">
    <location>
        <begin position="13"/>
        <end position="68"/>
    </location>
</feature>
<dbReference type="EMBL" id="CP059399">
    <property type="protein sequence ID" value="QLY28062.1"/>
    <property type="molecule type" value="Genomic_DNA"/>
</dbReference>
<accession>A0A7D6V898</accession>
<reference evidence="3 4" key="1">
    <citation type="submission" date="2020-07" db="EMBL/GenBank/DDBJ databases">
        <authorList>
            <person name="Zhuang K."/>
            <person name="Ran Y."/>
        </authorList>
    </citation>
    <scope>NUCLEOTIDE SEQUENCE [LARGE SCALE GENOMIC DNA]</scope>
    <source>
        <strain evidence="3 4">WCH-YHL-001</strain>
    </source>
</reference>
<dbReference type="SMART" id="SM00530">
    <property type="entry name" value="HTH_XRE"/>
    <property type="match status" value="1"/>
</dbReference>
<name>A0A7D6V898_9NOCA</name>
<dbReference type="InterPro" id="IPR001387">
    <property type="entry name" value="Cro/C1-type_HTH"/>
</dbReference>
<proteinExistence type="predicted"/>
<sequence>MPDAEALELGRKIAQYRTRNGLSQKEFAPLVDRSEAWISQVERGLRKVPRLDVLERIAQVLDIPIGELAPGAPAVAADQAPPEAVPLRLLLSENFALTALAADPQTSSGTTLRAETERAWLLAHESRYDELVSLLESLLPRLEVAALSTDDPSDVFVMLARSYHACSAALTKLQQFDSAWVAADRAINAATRAHNPLLMAEGAFRLTLVFQGAQRFEQAAHAATTARAAMESLAEQDIPEALSIWGALTLQLAMIAARTDRAADARTYLDEAAHAAARLGADRNDYNTEFGPTNVRLHEVAAAVELGDAGTAIRLAEGIDAVHLASERRGRLAIDLARAWTQRRKVPQALAALEDAWSITPEQVSADPIVHTCVRDLLRIGPHPTPDLIAFAARLGTPSG</sequence>
<keyword evidence="1" id="KW-0238">DNA-binding</keyword>
<dbReference type="CDD" id="cd00093">
    <property type="entry name" value="HTH_XRE"/>
    <property type="match status" value="1"/>
</dbReference>
<protein>
    <submittedName>
        <fullName evidence="3">Helix-turn-helix domain-containing protein</fullName>
    </submittedName>
</protein>
<dbReference type="PANTHER" id="PTHR46797">
    <property type="entry name" value="HTH-TYPE TRANSCRIPTIONAL REGULATOR"/>
    <property type="match status" value="1"/>
</dbReference>
<dbReference type="GO" id="GO:0005829">
    <property type="term" value="C:cytosol"/>
    <property type="evidence" value="ECO:0007669"/>
    <property type="project" value="TreeGrafter"/>
</dbReference>
<dbReference type="InterPro" id="IPR010982">
    <property type="entry name" value="Lambda_DNA-bd_dom_sf"/>
</dbReference>
<evidence type="ECO:0000256" key="1">
    <source>
        <dbReference type="ARBA" id="ARBA00023125"/>
    </source>
</evidence>
<evidence type="ECO:0000259" key="2">
    <source>
        <dbReference type="PROSITE" id="PS50943"/>
    </source>
</evidence>
<dbReference type="AlphaFoldDB" id="A0A7D6V898"/>
<dbReference type="Gene3D" id="1.10.260.40">
    <property type="entry name" value="lambda repressor-like DNA-binding domains"/>
    <property type="match status" value="1"/>
</dbReference>
<dbReference type="KEGG" id="nhu:H0264_21940"/>
<dbReference type="RefSeq" id="WP_181579270.1">
    <property type="nucleotide sequence ID" value="NZ_CP059399.1"/>
</dbReference>
<keyword evidence="4" id="KW-1185">Reference proteome</keyword>
<dbReference type="PANTHER" id="PTHR46797:SF1">
    <property type="entry name" value="METHYLPHOSPHONATE SYNTHASE"/>
    <property type="match status" value="1"/>
</dbReference>
<dbReference type="Pfam" id="PF13560">
    <property type="entry name" value="HTH_31"/>
    <property type="match status" value="1"/>
</dbReference>
<dbReference type="Proteomes" id="UP000515512">
    <property type="component" value="Chromosome"/>
</dbReference>
<dbReference type="PROSITE" id="PS50943">
    <property type="entry name" value="HTH_CROC1"/>
    <property type="match status" value="1"/>
</dbReference>
<evidence type="ECO:0000313" key="4">
    <source>
        <dbReference type="Proteomes" id="UP000515512"/>
    </source>
</evidence>
<dbReference type="SUPFAM" id="SSF47413">
    <property type="entry name" value="lambda repressor-like DNA-binding domains"/>
    <property type="match status" value="1"/>
</dbReference>